<feature type="domain" description="COI1 F-box" evidence="6">
    <location>
        <begin position="2"/>
        <end position="42"/>
    </location>
</feature>
<comment type="subcellular location">
    <subcellularLocation>
        <location evidence="1">Nucleus</location>
    </subcellularLocation>
</comment>
<feature type="domain" description="Transport inhibitor response 1" evidence="7">
    <location>
        <begin position="61"/>
        <end position="107"/>
    </location>
</feature>
<dbReference type="CDD" id="cd22159">
    <property type="entry name" value="F-box_AtTIR1-like"/>
    <property type="match status" value="1"/>
</dbReference>
<keyword evidence="5" id="KW-0927">Auxin signaling pathway</keyword>
<dbReference type="PANTHER" id="PTHR16134">
    <property type="entry name" value="F-BOX/TPR REPEAT PROTEIN POF3"/>
    <property type="match status" value="1"/>
</dbReference>
<evidence type="ECO:0000256" key="2">
    <source>
        <dbReference type="ARBA" id="ARBA00004906"/>
    </source>
</evidence>
<dbReference type="GO" id="GO:0005634">
    <property type="term" value="C:nucleus"/>
    <property type="evidence" value="ECO:0007669"/>
    <property type="project" value="UniProtKB-SubCell"/>
</dbReference>
<dbReference type="InterPro" id="IPR041101">
    <property type="entry name" value="Transp_inhibit"/>
</dbReference>
<dbReference type="GO" id="GO:0009734">
    <property type="term" value="P:auxin-activated signaling pathway"/>
    <property type="evidence" value="ECO:0007669"/>
    <property type="project" value="UniProtKB-KW"/>
</dbReference>
<keyword evidence="9" id="KW-1185">Reference proteome</keyword>
<evidence type="ECO:0008006" key="10">
    <source>
        <dbReference type="Google" id="ProtNLM"/>
    </source>
</evidence>
<evidence type="ECO:0000256" key="1">
    <source>
        <dbReference type="ARBA" id="ARBA00004123"/>
    </source>
</evidence>
<evidence type="ECO:0000256" key="4">
    <source>
        <dbReference type="ARBA" id="ARBA00023242"/>
    </source>
</evidence>
<comment type="pathway">
    <text evidence="2">Protein modification; protein ubiquitination.</text>
</comment>
<dbReference type="Pfam" id="PF18511">
    <property type="entry name" value="F-box_5"/>
    <property type="match status" value="1"/>
</dbReference>
<protein>
    <recommendedName>
        <fullName evidence="10">F-box domain-containing protein</fullName>
    </recommendedName>
</protein>
<dbReference type="Gene3D" id="3.80.10.10">
    <property type="entry name" value="Ribonuclease Inhibitor"/>
    <property type="match status" value="1"/>
</dbReference>
<dbReference type="GO" id="GO:0019005">
    <property type="term" value="C:SCF ubiquitin ligase complex"/>
    <property type="evidence" value="ECO:0000318"/>
    <property type="project" value="GO_Central"/>
</dbReference>
<dbReference type="InterPro" id="IPR006553">
    <property type="entry name" value="Leu-rich_rpt_Cys-con_subtyp"/>
</dbReference>
<sequence length="575" mass="65335">MTSFPEEVLEHVFDFISSHKDRNSVSVVCQSWFRVERCSRRNVFIGNCYATNPERVISRFPRVKALSLKGKPHFADFNLVPHDWGAHVLPWIEAMARSYQWLEELKLKRMLITDDCLDLISHAFPNFKALVLISCEGFSTDGLASIAANCRNLRELDLQECEIEEKNTPWLSCFPETCTSLVSLNFACLKGEVNPAVLERLVARCPNLKSLKMNRSVPLEMLHKILARAPQLVELGTGAFTQEPRSEHYIKLFNAFHNCKNIKSLSGFWEVAPVYLPSIYSVCANLTSLNLSYALIQGPELIKLIQQCHKLQRLWILDFIEDKGLEAVASTCKDLQELRVFPSDPFGHHQHPNPYVTERGLVAVAQGCPRLHSLLYFCRQMTNAALTTIARSCPNFTRFRLCIIEPHTPDHLTRQPLDEGFGSIVRECKSLQRLSVSGLLTDQVFLYIGMYGKKLEMLSVAFAGESNKGMQYVLRGCSSLRKLEIRDSPFGDEALLTGVGKLETMRSLWMSGCEVSYGGCKELAERAPGLNVEVMSERECRFIGSPVREHRVDKVYVYRTLVGRREDMPNFVWKA</sequence>
<evidence type="ECO:0000259" key="6">
    <source>
        <dbReference type="Pfam" id="PF18511"/>
    </source>
</evidence>
<dbReference type="eggNOG" id="KOG1947">
    <property type="taxonomic scope" value="Eukaryota"/>
</dbReference>
<proteinExistence type="predicted"/>
<dbReference type="SUPFAM" id="SSF52047">
    <property type="entry name" value="RNI-like"/>
    <property type="match status" value="1"/>
</dbReference>
<dbReference type="SMART" id="SM00367">
    <property type="entry name" value="LRR_CC"/>
    <property type="match status" value="6"/>
</dbReference>
<dbReference type="EMBL" id="KI393908">
    <property type="protein sequence ID" value="ERN06172.1"/>
    <property type="molecule type" value="Genomic_DNA"/>
</dbReference>
<dbReference type="GO" id="GO:0031146">
    <property type="term" value="P:SCF-dependent proteasomal ubiquitin-dependent protein catabolic process"/>
    <property type="evidence" value="ECO:0000318"/>
    <property type="project" value="GO_Central"/>
</dbReference>
<evidence type="ECO:0000313" key="8">
    <source>
        <dbReference type="EMBL" id="ERN06172.1"/>
    </source>
</evidence>
<dbReference type="GO" id="GO:0010152">
    <property type="term" value="P:pollen maturation"/>
    <property type="evidence" value="ECO:0007669"/>
    <property type="project" value="UniProtKB-ARBA"/>
</dbReference>
<dbReference type="PANTHER" id="PTHR16134:SF66">
    <property type="entry name" value="PROTEIN TRANSPORT INHIBITOR RESPONSE 1"/>
    <property type="match status" value="1"/>
</dbReference>
<keyword evidence="4" id="KW-0539">Nucleus</keyword>
<evidence type="ECO:0000259" key="7">
    <source>
        <dbReference type="Pfam" id="PF18791"/>
    </source>
</evidence>
<dbReference type="Gramene" id="ERN06172">
    <property type="protein sequence ID" value="ERN06172"/>
    <property type="gene ID" value="AMTR_s00016p00126140"/>
</dbReference>
<dbReference type="InterPro" id="IPR001611">
    <property type="entry name" value="Leu-rich_rpt"/>
</dbReference>
<dbReference type="Gene3D" id="1.20.1280.50">
    <property type="match status" value="1"/>
</dbReference>
<dbReference type="OMA" id="SWYRIEG"/>
<dbReference type="Proteomes" id="UP000017836">
    <property type="component" value="Unassembled WGS sequence"/>
</dbReference>
<dbReference type="STRING" id="13333.W1P8I7"/>
<dbReference type="HOGENOM" id="CLU_022456_1_0_1"/>
<keyword evidence="3" id="KW-0833">Ubl conjugation pathway</keyword>
<dbReference type="FunFam" id="3.80.10.10:FF:000029">
    <property type="entry name" value="Transport inhibitor response 1"/>
    <property type="match status" value="1"/>
</dbReference>
<dbReference type="AlphaFoldDB" id="W1P8I7"/>
<name>W1P8I7_AMBTC</name>
<evidence type="ECO:0000256" key="3">
    <source>
        <dbReference type="ARBA" id="ARBA00022786"/>
    </source>
</evidence>
<dbReference type="GO" id="GO:0010011">
    <property type="term" value="F:auxin binding"/>
    <property type="evidence" value="ECO:0007669"/>
    <property type="project" value="UniProtKB-ARBA"/>
</dbReference>
<accession>W1P8I7</accession>
<evidence type="ECO:0000256" key="5">
    <source>
        <dbReference type="ARBA" id="ARBA00023294"/>
    </source>
</evidence>
<dbReference type="InterPro" id="IPR041567">
    <property type="entry name" value="COI1_F-box"/>
</dbReference>
<dbReference type="Pfam" id="PF18791">
    <property type="entry name" value="Transp_inhibit"/>
    <property type="match status" value="1"/>
</dbReference>
<dbReference type="KEGG" id="atr:18434362"/>
<dbReference type="Pfam" id="PF13516">
    <property type="entry name" value="LRR_6"/>
    <property type="match status" value="1"/>
</dbReference>
<dbReference type="InterPro" id="IPR032675">
    <property type="entry name" value="LRR_dom_sf"/>
</dbReference>
<dbReference type="FunFam" id="1.20.1280.50:FF:000006">
    <property type="entry name" value="Transport inhibitor response 1"/>
    <property type="match status" value="1"/>
</dbReference>
<organism evidence="8 9">
    <name type="scientific">Amborella trichopoda</name>
    <dbReference type="NCBI Taxonomy" id="13333"/>
    <lineage>
        <taxon>Eukaryota</taxon>
        <taxon>Viridiplantae</taxon>
        <taxon>Streptophyta</taxon>
        <taxon>Embryophyta</taxon>
        <taxon>Tracheophyta</taxon>
        <taxon>Spermatophyta</taxon>
        <taxon>Magnoliopsida</taxon>
        <taxon>Amborellales</taxon>
        <taxon>Amborellaceae</taxon>
        <taxon>Amborella</taxon>
    </lineage>
</organism>
<reference evidence="9" key="1">
    <citation type="journal article" date="2013" name="Science">
        <title>The Amborella genome and the evolution of flowering plants.</title>
        <authorList>
            <consortium name="Amborella Genome Project"/>
        </authorList>
    </citation>
    <scope>NUCLEOTIDE SEQUENCE [LARGE SCALE GENOMIC DNA]</scope>
</reference>
<dbReference type="OrthoDB" id="423607at2759"/>
<gene>
    <name evidence="8" type="ORF">AMTR_s00016p00126140</name>
</gene>
<evidence type="ECO:0000313" key="9">
    <source>
        <dbReference type="Proteomes" id="UP000017836"/>
    </source>
</evidence>